<organism evidence="3 4">
    <name type="scientific">Plantactinospora solaniradicis</name>
    <dbReference type="NCBI Taxonomy" id="1723736"/>
    <lineage>
        <taxon>Bacteria</taxon>
        <taxon>Bacillati</taxon>
        <taxon>Actinomycetota</taxon>
        <taxon>Actinomycetes</taxon>
        <taxon>Micromonosporales</taxon>
        <taxon>Micromonosporaceae</taxon>
        <taxon>Plantactinospora</taxon>
    </lineage>
</organism>
<feature type="transmembrane region" description="Helical" evidence="2">
    <location>
        <begin position="80"/>
        <end position="99"/>
    </location>
</feature>
<dbReference type="InterPro" id="IPR009732">
    <property type="entry name" value="DUF1304"/>
</dbReference>
<accession>A0ABW1KHX8</accession>
<sequence length="124" mass="13069">MQGPVHDTHLPQAARPAPITRAGKPCPEPRFSAGPARLRSAPKAFRWTTGPPVRQHPRLYNGFLAAGLVWSLLADGTTAFQAKVFFLACVLVAGLYGAATASRRILLVQAVPAAIGQALVPAAH</sequence>
<evidence type="ECO:0000313" key="4">
    <source>
        <dbReference type="Proteomes" id="UP001596203"/>
    </source>
</evidence>
<keyword evidence="2" id="KW-0812">Transmembrane</keyword>
<gene>
    <name evidence="3" type="ORF">ACFP2T_33800</name>
</gene>
<dbReference type="Proteomes" id="UP001596203">
    <property type="component" value="Unassembled WGS sequence"/>
</dbReference>
<keyword evidence="2" id="KW-0472">Membrane</keyword>
<evidence type="ECO:0000256" key="2">
    <source>
        <dbReference type="SAM" id="Phobius"/>
    </source>
</evidence>
<dbReference type="PANTHER" id="PTHR38446:SF1">
    <property type="entry name" value="BLL0914 PROTEIN"/>
    <property type="match status" value="1"/>
</dbReference>
<dbReference type="EMBL" id="JBHSPR010000039">
    <property type="protein sequence ID" value="MFC6021135.1"/>
    <property type="molecule type" value="Genomic_DNA"/>
</dbReference>
<dbReference type="PANTHER" id="PTHR38446">
    <property type="entry name" value="BLL0914 PROTEIN"/>
    <property type="match status" value="1"/>
</dbReference>
<feature type="region of interest" description="Disordered" evidence="1">
    <location>
        <begin position="1"/>
        <end position="35"/>
    </location>
</feature>
<keyword evidence="4" id="KW-1185">Reference proteome</keyword>
<dbReference type="Pfam" id="PF06993">
    <property type="entry name" value="DUF1304"/>
    <property type="match status" value="1"/>
</dbReference>
<reference evidence="4" key="1">
    <citation type="journal article" date="2019" name="Int. J. Syst. Evol. Microbiol.">
        <title>The Global Catalogue of Microorganisms (GCM) 10K type strain sequencing project: providing services to taxonomists for standard genome sequencing and annotation.</title>
        <authorList>
            <consortium name="The Broad Institute Genomics Platform"/>
            <consortium name="The Broad Institute Genome Sequencing Center for Infectious Disease"/>
            <person name="Wu L."/>
            <person name="Ma J."/>
        </authorList>
    </citation>
    <scope>NUCLEOTIDE SEQUENCE [LARGE SCALE GENOMIC DNA]</scope>
    <source>
        <strain evidence="4">ZS-35-S2</strain>
    </source>
</reference>
<keyword evidence="2" id="KW-1133">Transmembrane helix</keyword>
<comment type="caution">
    <text evidence="3">The sequence shown here is derived from an EMBL/GenBank/DDBJ whole genome shotgun (WGS) entry which is preliminary data.</text>
</comment>
<dbReference type="RefSeq" id="WP_377429239.1">
    <property type="nucleotide sequence ID" value="NZ_JBHSPR010000039.1"/>
</dbReference>
<name>A0ABW1KHX8_9ACTN</name>
<proteinExistence type="predicted"/>
<evidence type="ECO:0000313" key="3">
    <source>
        <dbReference type="EMBL" id="MFC6021135.1"/>
    </source>
</evidence>
<evidence type="ECO:0000256" key="1">
    <source>
        <dbReference type="SAM" id="MobiDB-lite"/>
    </source>
</evidence>
<protein>
    <submittedName>
        <fullName evidence="3">DUF1304 domain-containing protein</fullName>
    </submittedName>
</protein>